<dbReference type="GeneID" id="18818409"/>
<feature type="compositionally biased region" description="Low complexity" evidence="1">
    <location>
        <begin position="28"/>
        <end position="37"/>
    </location>
</feature>
<protein>
    <submittedName>
        <fullName evidence="2">Uncharacterized protein</fullName>
    </submittedName>
</protein>
<evidence type="ECO:0000313" key="2">
    <source>
        <dbReference type="EMBL" id="EGO28114.1"/>
    </source>
</evidence>
<organism>
    <name type="scientific">Serpula lacrymans var. lacrymans (strain S7.9)</name>
    <name type="common">Dry rot fungus</name>
    <dbReference type="NCBI Taxonomy" id="578457"/>
    <lineage>
        <taxon>Eukaryota</taxon>
        <taxon>Fungi</taxon>
        <taxon>Dikarya</taxon>
        <taxon>Basidiomycota</taxon>
        <taxon>Agaricomycotina</taxon>
        <taxon>Agaricomycetes</taxon>
        <taxon>Agaricomycetidae</taxon>
        <taxon>Boletales</taxon>
        <taxon>Coniophorineae</taxon>
        <taxon>Serpulaceae</taxon>
        <taxon>Serpula</taxon>
    </lineage>
</organism>
<dbReference type="EMBL" id="GL945431">
    <property type="protein sequence ID" value="EGO28114.1"/>
    <property type="molecule type" value="Genomic_DNA"/>
</dbReference>
<proteinExistence type="predicted"/>
<dbReference type="RefSeq" id="XP_007316205.1">
    <property type="nucleotide sequence ID" value="XM_007316143.1"/>
</dbReference>
<feature type="compositionally biased region" description="Pro residues" evidence="1">
    <location>
        <begin position="59"/>
        <end position="70"/>
    </location>
</feature>
<feature type="region of interest" description="Disordered" evidence="1">
    <location>
        <begin position="1"/>
        <end position="86"/>
    </location>
</feature>
<feature type="compositionally biased region" description="Pro residues" evidence="1">
    <location>
        <begin position="1"/>
        <end position="19"/>
    </location>
</feature>
<accession>F8NP15</accession>
<dbReference type="Proteomes" id="UP000008064">
    <property type="component" value="Unassembled WGS sequence"/>
</dbReference>
<evidence type="ECO:0000256" key="1">
    <source>
        <dbReference type="SAM" id="MobiDB-lite"/>
    </source>
</evidence>
<sequence length="114" mass="12087">MSSQPPPTQPVKPDTPPPAYTDYIPEESQPSGSGSSSTPPPPFSGAPSYFQSQSHRLAPGPPYPNPPLFGPTPLGQDQPTLGLLPYYDPRSPYAVAAAASRARWRFVGAALWAV</sequence>
<dbReference type="HOGENOM" id="CLU_157417_0_0_1"/>
<gene>
    <name evidence="2" type="ORF">SERLADRAFT_462634</name>
</gene>
<dbReference type="AlphaFoldDB" id="F8NP15"/>
<dbReference type="KEGG" id="sla:SERLADRAFT_462634"/>
<feature type="non-terminal residue" evidence="2">
    <location>
        <position position="114"/>
    </location>
</feature>
<reference evidence="2" key="1">
    <citation type="submission" date="2011-04" db="EMBL/GenBank/DDBJ databases">
        <title>Evolution of plant cell wall degrading machinery underlies the functional diversity of forest fungi.</title>
        <authorList>
            <consortium name="US DOE Joint Genome Institute (JGI-PGF)"/>
            <person name="Eastwood D.C."/>
            <person name="Floudas D."/>
            <person name="Binder M."/>
            <person name="Majcherczyk A."/>
            <person name="Schneider P."/>
            <person name="Aerts A."/>
            <person name="Asiegbu F.O."/>
            <person name="Baker S.E."/>
            <person name="Barry K."/>
            <person name="Bendiksby M."/>
            <person name="Blumentritt M."/>
            <person name="Coutinho P.M."/>
            <person name="Cullen D."/>
            <person name="Cullen D."/>
            <person name="Gathman A."/>
            <person name="Goodell B."/>
            <person name="Henrissat B."/>
            <person name="Ihrmark K."/>
            <person name="Kauserud H."/>
            <person name="Kohler A."/>
            <person name="LaButti K."/>
            <person name="Lapidus A."/>
            <person name="Lavin J.L."/>
            <person name="Lee Y.-H."/>
            <person name="Lindquist E."/>
            <person name="Lilly W."/>
            <person name="Lucas S."/>
            <person name="Morin E."/>
            <person name="Murat C."/>
            <person name="Oguiza J.A."/>
            <person name="Park J."/>
            <person name="Pisabarro A.G."/>
            <person name="Riley R."/>
            <person name="Rosling A."/>
            <person name="Salamov A."/>
            <person name="Schmidt O."/>
            <person name="Schmutz J."/>
            <person name="Skrede I."/>
            <person name="Stenlid J."/>
            <person name="Wiebenga A."/>
            <person name="Xie X."/>
            <person name="Kues U."/>
            <person name="Hibbett D.S."/>
            <person name="Hoffmeister D."/>
            <person name="Hogberg N."/>
            <person name="Martin F."/>
            <person name="Grigoriev I.V."/>
            <person name="Watkinson S.C."/>
        </authorList>
    </citation>
    <scope>NUCLEOTIDE SEQUENCE</scope>
    <source>
        <strain evidence="2">S7.9</strain>
    </source>
</reference>
<name>F8NP15_SERL9</name>